<feature type="region of interest" description="Disordered" evidence="1">
    <location>
        <begin position="897"/>
        <end position="956"/>
    </location>
</feature>
<dbReference type="Proteomes" id="UP000663829">
    <property type="component" value="Unassembled WGS sequence"/>
</dbReference>
<accession>A0A814KRC1</accession>
<evidence type="ECO:0000313" key="6">
    <source>
        <dbReference type="Proteomes" id="UP000663829"/>
    </source>
</evidence>
<feature type="region of interest" description="Disordered" evidence="1">
    <location>
        <begin position="1308"/>
        <end position="1383"/>
    </location>
</feature>
<feature type="non-terminal residue" evidence="2">
    <location>
        <position position="1383"/>
    </location>
</feature>
<evidence type="ECO:0000313" key="3">
    <source>
        <dbReference type="EMBL" id="CAF1064341.1"/>
    </source>
</evidence>
<dbReference type="OrthoDB" id="10051864at2759"/>
<feature type="compositionally biased region" description="Polar residues" evidence="1">
    <location>
        <begin position="328"/>
        <end position="340"/>
    </location>
</feature>
<dbReference type="Proteomes" id="UP000677228">
    <property type="component" value="Unassembled WGS sequence"/>
</dbReference>
<comment type="caution">
    <text evidence="2">The sequence shown here is derived from an EMBL/GenBank/DDBJ whole genome shotgun (WGS) entry which is preliminary data.</text>
</comment>
<feature type="region of interest" description="Disordered" evidence="1">
    <location>
        <begin position="155"/>
        <end position="202"/>
    </location>
</feature>
<evidence type="ECO:0000313" key="4">
    <source>
        <dbReference type="EMBL" id="CAF3823672.1"/>
    </source>
</evidence>
<feature type="region of interest" description="Disordered" evidence="1">
    <location>
        <begin position="788"/>
        <end position="834"/>
    </location>
</feature>
<feature type="region of interest" description="Disordered" evidence="1">
    <location>
        <begin position="1093"/>
        <end position="1145"/>
    </location>
</feature>
<evidence type="ECO:0000313" key="5">
    <source>
        <dbReference type="EMBL" id="CAF3829506.1"/>
    </source>
</evidence>
<feature type="compositionally biased region" description="Polar residues" evidence="1">
    <location>
        <begin position="46"/>
        <end position="67"/>
    </location>
</feature>
<feature type="region of interest" description="Disordered" evidence="1">
    <location>
        <begin position="468"/>
        <end position="490"/>
    </location>
</feature>
<dbReference type="Proteomes" id="UP000681722">
    <property type="component" value="Unassembled WGS sequence"/>
</dbReference>
<feature type="region of interest" description="Disordered" evidence="1">
    <location>
        <begin position="46"/>
        <end position="71"/>
    </location>
</feature>
<feature type="compositionally biased region" description="Low complexity" evidence="1">
    <location>
        <begin position="1308"/>
        <end position="1317"/>
    </location>
</feature>
<feature type="compositionally biased region" description="Polar residues" evidence="1">
    <location>
        <begin position="803"/>
        <end position="826"/>
    </location>
</feature>
<feature type="compositionally biased region" description="Low complexity" evidence="1">
    <location>
        <begin position="155"/>
        <end position="165"/>
    </location>
</feature>
<evidence type="ECO:0000313" key="2">
    <source>
        <dbReference type="EMBL" id="CAF1054505.1"/>
    </source>
</evidence>
<feature type="compositionally biased region" description="Low complexity" evidence="1">
    <location>
        <begin position="471"/>
        <end position="484"/>
    </location>
</feature>
<feature type="compositionally biased region" description="Polar residues" evidence="1">
    <location>
        <begin position="922"/>
        <end position="955"/>
    </location>
</feature>
<keyword evidence="6" id="KW-1185">Reference proteome</keyword>
<dbReference type="EMBL" id="CAJOBA010008480">
    <property type="protein sequence ID" value="CAF3829506.1"/>
    <property type="molecule type" value="Genomic_DNA"/>
</dbReference>
<gene>
    <name evidence="2" type="ORF">GPM918_LOCUS16458</name>
    <name evidence="3" type="ORF">OVA965_LOCUS17577</name>
    <name evidence="4" type="ORF">SRO942_LOCUS16458</name>
    <name evidence="5" type="ORF">TMI583_LOCUS17586</name>
</gene>
<dbReference type="EMBL" id="CAJNOK010008466">
    <property type="protein sequence ID" value="CAF1064341.1"/>
    <property type="molecule type" value="Genomic_DNA"/>
</dbReference>
<feature type="region of interest" description="Disordered" evidence="1">
    <location>
        <begin position="561"/>
        <end position="580"/>
    </location>
</feature>
<reference evidence="2" key="1">
    <citation type="submission" date="2021-02" db="EMBL/GenBank/DDBJ databases">
        <authorList>
            <person name="Nowell W R."/>
        </authorList>
    </citation>
    <scope>NUCLEOTIDE SEQUENCE</scope>
</reference>
<sequence length="1383" mass="156068">FGRSRISRYLSKIDEDQQNTTVQSVENEQQYRRQTEIIPTHITQTSDITNTGRPVSEYTEQSSTTTRATEDSERRITEIHTAPAARVTDRISRFDTDDQQQQSQRGTFLTMQTIDTRRQMYEDIGKQTTPYTSIDVEVREKQPLRYHSQTGMISSIDSDVSVGGPSSPPKYHSTPKSKVNLDLYKNPDGNESEDELSEREQQRTTIVTGITSSMKQRNLRDISSSTQDQATTFNETNMENLLSHVPISKGKGLLIELSPHVSDTQPTKSYLKPISSDSGIFEYSTATSIGRPSSQFLSDNAANIRDSGIYVDQTSASSRSRRLHTSDTDLTSSEYGQHQQQIEIDKGLSKSTYRYETDILQPKQPVRATDEQRNVRRHIKGSFSTLDTSTTPGTLSDYDNLANYRSGSTNAITTARIPTKQVPITTQSRAKPVILNEIETIETETHVQFEMNRTREIKESTKTELAPKVGSKTTKITTTSTNTTRIPDSLSDETMKTSKRVLLNEKPQYYNDQSKISRISPETYISSRPITTEIRQTYKESGTHRFGLPTSETVIHETRRHPLSQSSEIVQEHSSQQEEPVRIEETWFKPIQRDRSHDNLVTVSTSERQRHYPQRSAVRTSSAGPHSMQVTSLSSDSQVTFGKYDSNEIIAIVRVPEMNQQQNLTLPTTVALPSTQIDHNVHTSIQLQPTIRQTSMSEPELYTRVRQEVEQQQSSPKHLQQQQLVTTSYIPTAEKQNRTTYEHLQTSHQNDVKRDLRFVDQETKSSIISGEPTSGRRSRMDPYDITNEYSHITPPLSPPRSLSYHSTIHEQQQYPTSSSNLRPHSLQSHHRSGSLGNLFGQNLEFEIEIEKRPPNQPERPTVVKMDQATNAIVTTSKDGRVSVQNVVARPGNTVVINSDFHSSDRSLNRSSGYFSSDELRSQGVNTNYSSDEQSGASNNPPSLSTNIHQQGQKQQTHIRRYNAKSTLTSGADNYGNLTTNMASRLPSHYRSNVDNVEKINQILNQFDNGSGTTSASTPGNTTTGFTDAIAQIDALYNNLDIDNDPLNKTDTRERYLPNRQGTATMNENYNIATSPTPKISTSTYDFNKSSKEQYGQRLAQPNHVDLTEKRSNNSNTMRNSPDSIGHQRYSSTGFQHIPNEHDTLTKGLNSMVPLIHASSSSSSLNAPFSRSSNSTLQYLIAPPSHLASSSYNSPSHIYQQKQYRHLHNEDDNQRSYSQTDLRPSSFEYKSQNENSNNNNNNINSEQSLWQSNTLKTSLNNSLVVNNQTITPIYSRSLSSSGIVADHGSSPTNYYSSSSTSQPFILQQNRTNQQQQQVHRNRTSVKMVKQKDAAKKRVSLDNQEIYSEDEDSGDSPLSDNDRHQHFNEMTNTTAFNHLNNNRQQ</sequence>
<protein>
    <submittedName>
        <fullName evidence="2">Uncharacterized protein</fullName>
    </submittedName>
</protein>
<feature type="compositionally biased region" description="Basic and acidic residues" evidence="1">
    <location>
        <begin position="1328"/>
        <end position="1338"/>
    </location>
</feature>
<feature type="compositionally biased region" description="Polar residues" evidence="1">
    <location>
        <begin position="1366"/>
        <end position="1383"/>
    </location>
</feature>
<proteinExistence type="predicted"/>
<feature type="region of interest" description="Disordered" evidence="1">
    <location>
        <begin position="605"/>
        <end position="634"/>
    </location>
</feature>
<feature type="compositionally biased region" description="Polar residues" evidence="1">
    <location>
        <begin position="617"/>
        <end position="634"/>
    </location>
</feature>
<evidence type="ECO:0000256" key="1">
    <source>
        <dbReference type="SAM" id="MobiDB-lite"/>
    </source>
</evidence>
<feature type="compositionally biased region" description="Polar residues" evidence="1">
    <location>
        <begin position="1112"/>
        <end position="1134"/>
    </location>
</feature>
<organism evidence="2 6">
    <name type="scientific">Didymodactylos carnosus</name>
    <dbReference type="NCBI Taxonomy" id="1234261"/>
    <lineage>
        <taxon>Eukaryota</taxon>
        <taxon>Metazoa</taxon>
        <taxon>Spiralia</taxon>
        <taxon>Gnathifera</taxon>
        <taxon>Rotifera</taxon>
        <taxon>Eurotatoria</taxon>
        <taxon>Bdelloidea</taxon>
        <taxon>Philodinida</taxon>
        <taxon>Philodinidae</taxon>
        <taxon>Didymodactylos</taxon>
    </lineage>
</organism>
<dbReference type="Proteomes" id="UP000682733">
    <property type="component" value="Unassembled WGS sequence"/>
</dbReference>
<feature type="compositionally biased region" description="Polar residues" evidence="1">
    <location>
        <begin position="563"/>
        <end position="574"/>
    </location>
</feature>
<dbReference type="EMBL" id="CAJOBC010004329">
    <property type="protein sequence ID" value="CAF3823672.1"/>
    <property type="molecule type" value="Genomic_DNA"/>
</dbReference>
<dbReference type="EMBL" id="CAJNOQ010004329">
    <property type="protein sequence ID" value="CAF1054505.1"/>
    <property type="molecule type" value="Genomic_DNA"/>
</dbReference>
<feature type="region of interest" description="Disordered" evidence="1">
    <location>
        <begin position="313"/>
        <end position="340"/>
    </location>
</feature>
<name>A0A814KRC1_9BILA</name>